<name>A0A0S8JVD7_UNCW3</name>
<evidence type="ECO:0000313" key="4">
    <source>
        <dbReference type="Proteomes" id="UP000050975"/>
    </source>
</evidence>
<dbReference type="GO" id="GO:0008234">
    <property type="term" value="F:cysteine-type peptidase activity"/>
    <property type="evidence" value="ECO:0007669"/>
    <property type="project" value="InterPro"/>
</dbReference>
<dbReference type="GO" id="GO:0006508">
    <property type="term" value="P:proteolysis"/>
    <property type="evidence" value="ECO:0007669"/>
    <property type="project" value="InterPro"/>
</dbReference>
<accession>A0A0S8JVD7</accession>
<dbReference type="EMBL" id="LJVE01000107">
    <property type="protein sequence ID" value="KPL13386.1"/>
    <property type="molecule type" value="Genomic_DNA"/>
</dbReference>
<organism evidence="3 4">
    <name type="scientific">candidate division WOR_3 bacterium SM1_77</name>
    <dbReference type="NCBI Taxonomy" id="1703778"/>
    <lineage>
        <taxon>Bacteria</taxon>
        <taxon>Bacteria division WOR-3</taxon>
    </lineage>
</organism>
<dbReference type="InterPro" id="IPR029030">
    <property type="entry name" value="Caspase-like_dom_sf"/>
</dbReference>
<comment type="caution">
    <text evidence="3">The sequence shown here is derived from an EMBL/GenBank/DDBJ whole genome shotgun (WGS) entry which is preliminary data.</text>
</comment>
<gene>
    <name evidence="3" type="ORF">AMJ74_05360</name>
</gene>
<dbReference type="Gene3D" id="3.40.50.10390">
    <property type="entry name" value="Gingipain r, domain 1"/>
    <property type="match status" value="1"/>
</dbReference>
<keyword evidence="1" id="KW-0732">Signal</keyword>
<proteinExistence type="predicted"/>
<protein>
    <recommendedName>
        <fullName evidence="2">Gingipain domain-containing protein</fullName>
    </recommendedName>
</protein>
<dbReference type="Gene3D" id="3.40.50.1460">
    <property type="match status" value="1"/>
</dbReference>
<feature type="non-terminal residue" evidence="3">
    <location>
        <position position="232"/>
    </location>
</feature>
<dbReference type="InterPro" id="IPR029031">
    <property type="entry name" value="Gingipain_N_sf"/>
</dbReference>
<reference evidence="3 4" key="1">
    <citation type="journal article" date="2015" name="Microbiome">
        <title>Genomic resolution of linkages in carbon, nitrogen, and sulfur cycling among widespread estuary sediment bacteria.</title>
        <authorList>
            <person name="Baker B.J."/>
            <person name="Lazar C.S."/>
            <person name="Teske A.P."/>
            <person name="Dick G.J."/>
        </authorList>
    </citation>
    <scope>NUCLEOTIDE SEQUENCE [LARGE SCALE GENOMIC DNA]</scope>
    <source>
        <strain evidence="3">SM1_77</strain>
    </source>
</reference>
<dbReference type="InterPro" id="IPR001769">
    <property type="entry name" value="Gingipain"/>
</dbReference>
<dbReference type="Pfam" id="PF01364">
    <property type="entry name" value="Peptidase_C25"/>
    <property type="match status" value="1"/>
</dbReference>
<feature type="domain" description="Gingipain" evidence="2">
    <location>
        <begin position="24"/>
        <end position="229"/>
    </location>
</feature>
<evidence type="ECO:0000313" key="3">
    <source>
        <dbReference type="EMBL" id="KPL13386.1"/>
    </source>
</evidence>
<evidence type="ECO:0000259" key="2">
    <source>
        <dbReference type="Pfam" id="PF01364"/>
    </source>
</evidence>
<dbReference type="Proteomes" id="UP000050975">
    <property type="component" value="Unassembled WGS sequence"/>
</dbReference>
<dbReference type="SUPFAM" id="SSF52129">
    <property type="entry name" value="Caspase-like"/>
    <property type="match status" value="1"/>
</dbReference>
<evidence type="ECO:0000256" key="1">
    <source>
        <dbReference type="ARBA" id="ARBA00022729"/>
    </source>
</evidence>
<sequence length="232" mass="26940">MKRCLLLFVIFYAFIFSQEIGARYLIITHDSFYDAIQPLAEWKHRMGLRTKVVKLSQIGSSMSAIKAYVDCAYDTWQIPPEFLLLVGSPYHIPFYVFSYYCYSDNYYTNMDSDIYNEILSGRLTVHNITETQTVVNKILLYEKTPDLSNSLWFINACLIVNEDYYTYPPPPYGDDSIYWSDIRHAKGLMLAHEYNTIDTLSDLLGNNANNVINRVNQGRAFVLYRGCGTNNW</sequence>
<dbReference type="AlphaFoldDB" id="A0A0S8JVD7"/>